<evidence type="ECO:0000313" key="4">
    <source>
        <dbReference type="Proteomes" id="UP000198802"/>
    </source>
</evidence>
<keyword evidence="4" id="KW-1185">Reference proteome</keyword>
<dbReference type="Proteomes" id="UP000198802">
    <property type="component" value="Unassembled WGS sequence"/>
</dbReference>
<reference evidence="4" key="1">
    <citation type="submission" date="2015-11" db="EMBL/GenBank/DDBJ databases">
        <authorList>
            <person name="Varghese N."/>
        </authorList>
    </citation>
    <scope>NUCLEOTIDE SEQUENCE [LARGE SCALE GENOMIC DNA]</scope>
    <source>
        <strain evidence="4">DSM 45899</strain>
    </source>
</reference>
<evidence type="ECO:0000259" key="1">
    <source>
        <dbReference type="Pfam" id="PF19955"/>
    </source>
</evidence>
<dbReference type="InterPro" id="IPR045430">
    <property type="entry name" value="EAD1"/>
</dbReference>
<evidence type="ECO:0000259" key="2">
    <source>
        <dbReference type="Pfam" id="PF19956"/>
    </source>
</evidence>
<sequence length="231" mass="25098">MCTNQDREQSGPSSRRLIERRLVEVLDDAADLHSERSRLLLARQVERELNTRVRVTDLPLSRQWFIRLLEICAERPGGMAALAVAVAQMEPGGVTAKDVAQLAARWEQLGTPRGKRATTAETAAPSIRPAWESPTPERITGAPNVHGLHVTEVQALAAAFPARSASQSLLTAAGLAPEQQPSWAARSALEFWTEVNQLLTAGALVDGRRKILAAAAERLPENPHFGGFQPP</sequence>
<organism evidence="3 4">
    <name type="scientific">Parafrankia irregularis</name>
    <dbReference type="NCBI Taxonomy" id="795642"/>
    <lineage>
        <taxon>Bacteria</taxon>
        <taxon>Bacillati</taxon>
        <taxon>Actinomycetota</taxon>
        <taxon>Actinomycetes</taxon>
        <taxon>Frankiales</taxon>
        <taxon>Frankiaceae</taxon>
        <taxon>Parafrankia</taxon>
    </lineage>
</organism>
<dbReference type="Pfam" id="PF19955">
    <property type="entry name" value="EAD1"/>
    <property type="match status" value="1"/>
</dbReference>
<dbReference type="Pfam" id="PF19956">
    <property type="entry name" value="EAD2"/>
    <property type="match status" value="1"/>
</dbReference>
<dbReference type="InterPro" id="IPR045431">
    <property type="entry name" value="EAD2"/>
</dbReference>
<dbReference type="EMBL" id="FAOZ01000037">
    <property type="protein sequence ID" value="CUU60224.1"/>
    <property type="molecule type" value="Genomic_DNA"/>
</dbReference>
<feature type="domain" description="Effector-associated" evidence="1">
    <location>
        <begin position="153"/>
        <end position="228"/>
    </location>
</feature>
<dbReference type="AlphaFoldDB" id="A0A0S4QX28"/>
<gene>
    <name evidence="3" type="ORF">Ga0074812_1378</name>
</gene>
<accession>A0A0S4QX28</accession>
<feature type="domain" description="Effector-associated" evidence="2">
    <location>
        <begin position="23"/>
        <end position="104"/>
    </location>
</feature>
<dbReference type="RefSeq" id="WP_091284860.1">
    <property type="nucleotide sequence ID" value="NZ_FAOZ01000037.1"/>
</dbReference>
<proteinExistence type="predicted"/>
<name>A0A0S4QX28_9ACTN</name>
<evidence type="ECO:0000313" key="3">
    <source>
        <dbReference type="EMBL" id="CUU60224.1"/>
    </source>
</evidence>
<protein>
    <submittedName>
        <fullName evidence="3">Uncharacterized protein</fullName>
    </submittedName>
</protein>